<keyword evidence="8 14" id="KW-0511">Multifunctional enzyme</keyword>
<comment type="similarity">
    <text evidence="2 14">Belongs to the thiolase-like superfamily. FabH family.</text>
</comment>
<comment type="domain">
    <text evidence="14">The last Arg residue of the ACP-binding site is essential for the weak association between ACP/AcpP and FabH.</text>
</comment>
<evidence type="ECO:0000259" key="16">
    <source>
        <dbReference type="Pfam" id="PF08545"/>
    </source>
</evidence>
<sequence length="331" mass="35357">MVRELRRAKIAGVGSFAPEKVLTNNELEEMVDTSDDWITTRTGIKERRIAEDDISTSDLAYEAAKNALADAGLEAEDLDLILVATATPDYLAFPSTACVLQDKLGIKGIPAFDLVAACSGFVYGISVATQYIETGAYDNVLVIGAETLSKIINWEDRGTCVLFGDGAGAAILTPTKSGGILSNVIGADGEQNEVLIVRGGGSKRPFSQQIIDEGLHYLEMEGNPVFKFAVRILGKAAIQALKKAGLTRDDIDFLIPHQANIRIIDAAAKRLKLDREQIYVNLDQYGNTSAASIPLALDAAVKEGKIKSGDIVVLVGFGAGLTWGATVIEWV</sequence>
<feature type="domain" description="Beta-ketoacyl-[acyl-carrier-protein] synthase III C-terminal" evidence="15">
    <location>
        <begin position="241"/>
        <end position="330"/>
    </location>
</feature>
<feature type="active site" evidence="14">
    <location>
        <position position="287"/>
    </location>
</feature>
<dbReference type="NCBIfam" id="NF006829">
    <property type="entry name" value="PRK09352.1"/>
    <property type="match status" value="1"/>
</dbReference>
<proteinExistence type="inferred from homology"/>
<dbReference type="InterPro" id="IPR013747">
    <property type="entry name" value="ACP_syn_III_C"/>
</dbReference>
<reference evidence="18" key="1">
    <citation type="submission" date="2016-07" db="EMBL/GenBank/DDBJ databases">
        <authorList>
            <person name="Florea S."/>
            <person name="Webb J.S."/>
            <person name="Jaromczyk J."/>
            <person name="Schardl C.L."/>
        </authorList>
    </citation>
    <scope>NUCLEOTIDE SEQUENCE [LARGE SCALE GENOMIC DNA]</scope>
    <source>
        <strain evidence="18">Z6</strain>
    </source>
</reference>
<keyword evidence="18" id="KW-1185">Reference proteome</keyword>
<feature type="region of interest" description="ACP-binding" evidence="14">
    <location>
        <begin position="258"/>
        <end position="262"/>
    </location>
</feature>
<evidence type="ECO:0000256" key="10">
    <source>
        <dbReference type="ARBA" id="ARBA00051096"/>
    </source>
</evidence>
<evidence type="ECO:0000256" key="9">
    <source>
        <dbReference type="ARBA" id="ARBA00023315"/>
    </source>
</evidence>
<evidence type="ECO:0000256" key="11">
    <source>
        <dbReference type="ARBA" id="ARBA00052407"/>
    </source>
</evidence>
<evidence type="ECO:0000256" key="14">
    <source>
        <dbReference type="HAMAP-Rule" id="MF_01815"/>
    </source>
</evidence>
<evidence type="ECO:0000256" key="8">
    <source>
        <dbReference type="ARBA" id="ARBA00023268"/>
    </source>
</evidence>
<comment type="catalytic activity">
    <reaction evidence="13">
        <text>3-methylbutanoyl-CoA + malonyl-[ACP] + H(+) = 5-methyl-3-oxohexanoyl-[ACP] + CO2 + CoA</text>
        <dbReference type="Rhea" id="RHEA:42272"/>
        <dbReference type="Rhea" id="RHEA-COMP:9623"/>
        <dbReference type="Rhea" id="RHEA-COMP:9941"/>
        <dbReference type="ChEBI" id="CHEBI:15378"/>
        <dbReference type="ChEBI" id="CHEBI:16526"/>
        <dbReference type="ChEBI" id="CHEBI:57287"/>
        <dbReference type="ChEBI" id="CHEBI:57345"/>
        <dbReference type="ChEBI" id="CHEBI:78449"/>
        <dbReference type="ChEBI" id="CHEBI:78822"/>
        <dbReference type="EC" id="2.3.1.300"/>
    </reaction>
    <physiologicalReaction direction="left-to-right" evidence="13">
        <dbReference type="Rhea" id="RHEA:42273"/>
    </physiologicalReaction>
</comment>
<comment type="catalytic activity">
    <reaction evidence="12">
        <text>2-methylpropanoyl-CoA + malonyl-[ACP] + H(+) = 4-methyl-3-oxopentanoyl-[ACP] + CO2 + CoA</text>
        <dbReference type="Rhea" id="RHEA:42268"/>
        <dbReference type="Rhea" id="RHEA-COMP:9623"/>
        <dbReference type="Rhea" id="RHEA-COMP:9940"/>
        <dbReference type="ChEBI" id="CHEBI:15378"/>
        <dbReference type="ChEBI" id="CHEBI:16526"/>
        <dbReference type="ChEBI" id="CHEBI:57287"/>
        <dbReference type="ChEBI" id="CHEBI:57338"/>
        <dbReference type="ChEBI" id="CHEBI:78449"/>
        <dbReference type="ChEBI" id="CHEBI:78820"/>
        <dbReference type="EC" id="2.3.1.300"/>
    </reaction>
    <physiologicalReaction direction="left-to-right" evidence="12">
        <dbReference type="Rhea" id="RHEA:42269"/>
    </physiologicalReaction>
</comment>
<evidence type="ECO:0000256" key="4">
    <source>
        <dbReference type="ARBA" id="ARBA00022679"/>
    </source>
</evidence>
<dbReference type="Pfam" id="PF08541">
    <property type="entry name" value="ACP_syn_III_C"/>
    <property type="match status" value="1"/>
</dbReference>
<evidence type="ECO:0000256" key="2">
    <source>
        <dbReference type="ARBA" id="ARBA00008642"/>
    </source>
</evidence>
<evidence type="ECO:0000256" key="3">
    <source>
        <dbReference type="ARBA" id="ARBA00022516"/>
    </source>
</evidence>
<evidence type="ECO:0000256" key="12">
    <source>
        <dbReference type="ARBA" id="ARBA00052467"/>
    </source>
</evidence>
<dbReference type="CDD" id="cd00830">
    <property type="entry name" value="KAS_III"/>
    <property type="match status" value="1"/>
</dbReference>
<dbReference type="SUPFAM" id="SSF53901">
    <property type="entry name" value="Thiolase-like"/>
    <property type="match status" value="1"/>
</dbReference>
<comment type="subcellular location">
    <subcellularLocation>
        <location evidence="14">Cytoplasm</location>
    </subcellularLocation>
</comment>
<dbReference type="GO" id="GO:0005737">
    <property type="term" value="C:cytoplasm"/>
    <property type="evidence" value="ECO:0007669"/>
    <property type="project" value="UniProtKB-SubCell"/>
</dbReference>
<keyword evidence="9 14" id="KW-0012">Acyltransferase</keyword>
<dbReference type="FunFam" id="3.40.47.10:FF:000004">
    <property type="entry name" value="3-oxoacyl-[acyl-carrier-protein] synthase 3"/>
    <property type="match status" value="1"/>
</dbReference>
<dbReference type="EMBL" id="LWDV01000009">
    <property type="protein sequence ID" value="OCL26731.1"/>
    <property type="molecule type" value="Genomic_DNA"/>
</dbReference>
<dbReference type="InterPro" id="IPR013751">
    <property type="entry name" value="ACP_syn_III_N"/>
</dbReference>
<feature type="domain" description="Beta-ketoacyl-[acyl-carrier-protein] synthase III N-terminal" evidence="16">
    <location>
        <begin position="112"/>
        <end position="189"/>
    </location>
</feature>
<dbReference type="OrthoDB" id="9815506at2"/>
<evidence type="ECO:0000256" key="13">
    <source>
        <dbReference type="ARBA" id="ARBA00052985"/>
    </source>
</evidence>
<protein>
    <recommendedName>
        <fullName evidence="14">Beta-ketoacyl-[acyl-carrier-protein] synthase III</fullName>
        <shortName evidence="14">Beta-ketoacyl-ACP synthase III</shortName>
        <shortName evidence="14">KAS III</shortName>
        <ecNumber evidence="14">2.3.1.180</ecNumber>
    </recommendedName>
    <alternativeName>
        <fullName evidence="14">3-oxoacyl-[acyl-carrier-protein] synthase 3</fullName>
    </alternativeName>
    <alternativeName>
        <fullName evidence="14">3-oxoacyl-[acyl-carrier-protein] synthase III</fullName>
    </alternativeName>
</protein>
<evidence type="ECO:0000313" key="17">
    <source>
        <dbReference type="EMBL" id="OCL26731.1"/>
    </source>
</evidence>
<dbReference type="PANTHER" id="PTHR43091">
    <property type="entry name" value="3-OXOACYL-[ACYL-CARRIER-PROTEIN] SYNTHASE"/>
    <property type="match status" value="1"/>
</dbReference>
<name>A0A1C0A925_9FIRM</name>
<accession>A0A1C0A925</accession>
<keyword evidence="6 14" id="KW-0443">Lipid metabolism</keyword>
<comment type="subunit">
    <text evidence="14">Homodimer.</text>
</comment>
<keyword evidence="3 14" id="KW-0444">Lipid biosynthesis</keyword>
<keyword evidence="4 14" id="KW-0808">Transferase</keyword>
<dbReference type="RefSeq" id="WP_068718851.1">
    <property type="nucleotide sequence ID" value="NZ_LWDV01000009.1"/>
</dbReference>
<dbReference type="Gene3D" id="3.40.47.10">
    <property type="match status" value="1"/>
</dbReference>
<evidence type="ECO:0000256" key="6">
    <source>
        <dbReference type="ARBA" id="ARBA00023098"/>
    </source>
</evidence>
<dbReference type="GO" id="GO:0006633">
    <property type="term" value="P:fatty acid biosynthetic process"/>
    <property type="evidence" value="ECO:0007669"/>
    <property type="project" value="UniProtKB-UniRule"/>
</dbReference>
<dbReference type="GO" id="GO:0033818">
    <property type="term" value="F:beta-ketoacyl-acyl-carrier-protein synthase III activity"/>
    <property type="evidence" value="ECO:0007669"/>
    <property type="project" value="UniProtKB-UniRule"/>
</dbReference>
<dbReference type="PANTHER" id="PTHR43091:SF1">
    <property type="entry name" value="BETA-KETOACYL-[ACYL-CARRIER-PROTEIN] SYNTHASE III, CHLOROPLASTIC"/>
    <property type="match status" value="1"/>
</dbReference>
<keyword evidence="14" id="KW-0963">Cytoplasm</keyword>
<evidence type="ECO:0000259" key="15">
    <source>
        <dbReference type="Pfam" id="PF08541"/>
    </source>
</evidence>
<dbReference type="InterPro" id="IPR016039">
    <property type="entry name" value="Thiolase-like"/>
</dbReference>
<comment type="catalytic activity">
    <reaction evidence="10">
        <text>malonyl-[ACP] + acetyl-CoA + H(+) = 3-oxobutanoyl-[ACP] + CO2 + CoA</text>
        <dbReference type="Rhea" id="RHEA:12080"/>
        <dbReference type="Rhea" id="RHEA-COMP:9623"/>
        <dbReference type="Rhea" id="RHEA-COMP:9625"/>
        <dbReference type="ChEBI" id="CHEBI:15378"/>
        <dbReference type="ChEBI" id="CHEBI:16526"/>
        <dbReference type="ChEBI" id="CHEBI:57287"/>
        <dbReference type="ChEBI" id="CHEBI:57288"/>
        <dbReference type="ChEBI" id="CHEBI:78449"/>
        <dbReference type="ChEBI" id="CHEBI:78450"/>
        <dbReference type="EC" id="2.3.1.180"/>
    </reaction>
    <physiologicalReaction direction="left-to-right" evidence="10">
        <dbReference type="Rhea" id="RHEA:12081"/>
    </physiologicalReaction>
</comment>
<comment type="pathway">
    <text evidence="1 14">Lipid metabolism; fatty acid biosynthesis.</text>
</comment>
<dbReference type="HAMAP" id="MF_01815">
    <property type="entry name" value="FabH"/>
    <property type="match status" value="1"/>
</dbReference>
<dbReference type="GO" id="GO:0004315">
    <property type="term" value="F:3-oxoacyl-[acyl-carrier-protein] synthase activity"/>
    <property type="evidence" value="ECO:0007669"/>
    <property type="project" value="InterPro"/>
</dbReference>
<evidence type="ECO:0000313" key="18">
    <source>
        <dbReference type="Proteomes" id="UP000093514"/>
    </source>
</evidence>
<evidence type="ECO:0000256" key="7">
    <source>
        <dbReference type="ARBA" id="ARBA00023160"/>
    </source>
</evidence>
<organism evidence="17 18">
    <name type="scientific">Orenia metallireducens</name>
    <dbReference type="NCBI Taxonomy" id="1413210"/>
    <lineage>
        <taxon>Bacteria</taxon>
        <taxon>Bacillati</taxon>
        <taxon>Bacillota</taxon>
        <taxon>Clostridia</taxon>
        <taxon>Halanaerobiales</taxon>
        <taxon>Halobacteroidaceae</taxon>
        <taxon>Orenia</taxon>
    </lineage>
</organism>
<dbReference type="EC" id="2.3.1.180" evidence="14"/>
<dbReference type="UniPathway" id="UPA00094"/>
<dbReference type="Pfam" id="PF08545">
    <property type="entry name" value="ACP_syn_III"/>
    <property type="match status" value="1"/>
</dbReference>
<comment type="catalytic activity">
    <reaction evidence="11">
        <text>(2S)-2-methylbutanoyl-CoA + malonyl-[ACP] + H(+) = (4S)-4-methyl-3-oxohexanoyl-[ACP] + CO2 + CoA</text>
        <dbReference type="Rhea" id="RHEA:42276"/>
        <dbReference type="Rhea" id="RHEA-COMP:9623"/>
        <dbReference type="Rhea" id="RHEA-COMP:17148"/>
        <dbReference type="ChEBI" id="CHEBI:15378"/>
        <dbReference type="ChEBI" id="CHEBI:16526"/>
        <dbReference type="ChEBI" id="CHEBI:57287"/>
        <dbReference type="ChEBI" id="CHEBI:78449"/>
        <dbReference type="ChEBI" id="CHEBI:88166"/>
        <dbReference type="ChEBI" id="CHEBI:167462"/>
        <dbReference type="EC" id="2.3.1.300"/>
    </reaction>
    <physiologicalReaction direction="left-to-right" evidence="11">
        <dbReference type="Rhea" id="RHEA:42277"/>
    </physiologicalReaction>
</comment>
<comment type="function">
    <text evidence="14">Catalyzes the condensation reaction of fatty acid synthesis by the addition to an acyl acceptor of two carbons from malonyl-ACP. Catalyzes the first condensation reaction which initiates fatty acid synthesis and may therefore play a role in governing the total rate of fatty acid production. Possesses both acetoacetyl-ACP synthase and acetyl transacylase activities. Its substrate specificity determines the biosynthesis of branched-chain and/or straight-chain of fatty acids.</text>
</comment>
<comment type="caution">
    <text evidence="17">The sequence shown here is derived from an EMBL/GenBank/DDBJ whole genome shotgun (WGS) entry which is preliminary data.</text>
</comment>
<gene>
    <name evidence="14" type="primary">fabH</name>
    <name evidence="17" type="ORF">U472_08515</name>
</gene>
<keyword evidence="7 14" id="KW-0275">Fatty acid biosynthesis</keyword>
<keyword evidence="5 14" id="KW-0276">Fatty acid metabolism</keyword>
<evidence type="ECO:0000256" key="5">
    <source>
        <dbReference type="ARBA" id="ARBA00022832"/>
    </source>
</evidence>
<dbReference type="InterPro" id="IPR004655">
    <property type="entry name" value="FabH"/>
</dbReference>
<evidence type="ECO:0000256" key="1">
    <source>
        <dbReference type="ARBA" id="ARBA00005194"/>
    </source>
</evidence>
<feature type="active site" evidence="14">
    <location>
        <position position="257"/>
    </location>
</feature>
<feature type="active site" evidence="14">
    <location>
        <position position="118"/>
    </location>
</feature>
<reference evidence="17 18" key="2">
    <citation type="submission" date="2016-08" db="EMBL/GenBank/DDBJ databases">
        <title>Orenia metallireducens sp. nov. strain Z6, a Novel Metal-reducing Firmicute from the Deep Subsurface.</title>
        <authorList>
            <person name="Maxim B.I."/>
            <person name="Kenneth K."/>
            <person name="Flynn T.M."/>
            <person name="Oloughlin E.J."/>
            <person name="Locke R.A."/>
            <person name="Weber J.R."/>
            <person name="Egan S.M."/>
            <person name="Mackie R.I."/>
            <person name="Cann I.K."/>
        </authorList>
    </citation>
    <scope>NUCLEOTIDE SEQUENCE [LARGE SCALE GENOMIC DNA]</scope>
    <source>
        <strain evidence="17 18">Z6</strain>
    </source>
</reference>
<dbReference type="NCBIfam" id="TIGR00747">
    <property type="entry name" value="fabH"/>
    <property type="match status" value="1"/>
</dbReference>
<dbReference type="Proteomes" id="UP000093514">
    <property type="component" value="Unassembled WGS sequence"/>
</dbReference>
<dbReference type="AlphaFoldDB" id="A0A1C0A925"/>